<comment type="similarity">
    <text evidence="7">Belongs to the transglycosylase MltG family.</text>
</comment>
<evidence type="ECO:0000256" key="8">
    <source>
        <dbReference type="SAM" id="MobiDB-lite"/>
    </source>
</evidence>
<dbReference type="PANTHER" id="PTHR30518">
    <property type="entry name" value="ENDOLYTIC MUREIN TRANSGLYCOSYLASE"/>
    <property type="match status" value="1"/>
</dbReference>
<dbReference type="Proteomes" id="UP001500839">
    <property type="component" value="Unassembled WGS sequence"/>
</dbReference>
<accession>A0ABP9CP59</accession>
<dbReference type="RefSeq" id="WP_200175947.1">
    <property type="nucleotide sequence ID" value="NZ_BAABKQ010000001.1"/>
</dbReference>
<protein>
    <recommendedName>
        <fullName evidence="7">Endolytic murein transglycosylase</fullName>
        <ecNumber evidence="7">4.2.2.29</ecNumber>
    </recommendedName>
    <alternativeName>
        <fullName evidence="7">Peptidoglycan lytic transglycosylase</fullName>
    </alternativeName>
    <alternativeName>
        <fullName evidence="7">Peptidoglycan polymerization terminase</fullName>
    </alternativeName>
</protein>
<feature type="compositionally biased region" description="Basic and acidic residues" evidence="8">
    <location>
        <begin position="54"/>
        <end position="64"/>
    </location>
</feature>
<feature type="site" description="Important for catalytic activity" evidence="7">
    <location>
        <position position="344"/>
    </location>
</feature>
<evidence type="ECO:0000256" key="3">
    <source>
        <dbReference type="ARBA" id="ARBA00022989"/>
    </source>
</evidence>
<feature type="compositionally biased region" description="Basic and acidic residues" evidence="8">
    <location>
        <begin position="1"/>
        <end position="16"/>
    </location>
</feature>
<gene>
    <name evidence="7" type="primary">mltG</name>
    <name evidence="9" type="ORF">GCM10023353_19790</name>
</gene>
<evidence type="ECO:0000256" key="4">
    <source>
        <dbReference type="ARBA" id="ARBA00023136"/>
    </source>
</evidence>
<dbReference type="InterPro" id="IPR003770">
    <property type="entry name" value="MLTG-like"/>
</dbReference>
<comment type="caution">
    <text evidence="9">The sequence shown here is derived from an EMBL/GenBank/DDBJ whole genome shotgun (WGS) entry which is preliminary data.</text>
</comment>
<feature type="compositionally biased region" description="Basic and acidic residues" evidence="8">
    <location>
        <begin position="29"/>
        <end position="39"/>
    </location>
</feature>
<evidence type="ECO:0000313" key="10">
    <source>
        <dbReference type="Proteomes" id="UP001500839"/>
    </source>
</evidence>
<comment type="subcellular location">
    <subcellularLocation>
        <location evidence="7">Cell membrane</location>
        <topology evidence="7">Single-pass membrane protein</topology>
    </subcellularLocation>
</comment>
<comment type="catalytic activity">
    <reaction evidence="7">
        <text>a peptidoglycan chain = a peptidoglycan chain with N-acetyl-1,6-anhydromuramyl-[peptide] at the reducing end + a peptidoglycan chain with N-acetylglucosamine at the non-reducing end.</text>
        <dbReference type="EC" id="4.2.2.29"/>
    </reaction>
</comment>
<organism evidence="9 10">
    <name type="scientific">Tomitella cavernea</name>
    <dbReference type="NCBI Taxonomy" id="1387982"/>
    <lineage>
        <taxon>Bacteria</taxon>
        <taxon>Bacillati</taxon>
        <taxon>Actinomycetota</taxon>
        <taxon>Actinomycetes</taxon>
        <taxon>Mycobacteriales</taxon>
        <taxon>Tomitella</taxon>
    </lineage>
</organism>
<dbReference type="EC" id="4.2.2.29" evidence="7"/>
<sequence length="465" mass="49540">MTDHHLSGADDPHADGDAGASGPHHRHRGEYVWPRDRVAPRYIGGAPDGGEETGAGRDEDEGRPPRRRSARTPSRHARRRAGQADQRRRRRSTVFALVGLAALIVVAFIGGKALLGSFFGGPPDYSGTGEQGVVVEVASGDSTTAIANTLYNRGVVKSAQAFLDAAQGNSAMSTIHPGFYQVKTEMSGASAVEQMTSPTGRVGDVIIPEGRQLADITTVQGDNTPGILRLISNASCMDDHGSRDCITVDQLSQALAASDPARMGIPSWAVDRVRAVPDPQRRYEGLIMAGSWNFNPTDDAAAVLRTMFTESAAAFEAGGISDAGARTGLSPYDTLVAASLIEREAPPDDYPKVSRVILNRLAKGQMLQFDSTVNYALDRQEVATTDADRARTTPWNTYAMEGLPATPISAPGKKALHAAENPAPGDWLYFATVSKDGTTLFTESYDEHLENIKKAQAAGVLDSGR</sequence>
<evidence type="ECO:0000256" key="6">
    <source>
        <dbReference type="ARBA" id="ARBA00023316"/>
    </source>
</evidence>
<comment type="function">
    <text evidence="7">Functions as a peptidoglycan terminase that cleaves nascent peptidoglycan strands endolytically to terminate their elongation.</text>
</comment>
<dbReference type="EMBL" id="BAABKQ010000001">
    <property type="protein sequence ID" value="GAA4814530.1"/>
    <property type="molecule type" value="Genomic_DNA"/>
</dbReference>
<name>A0ABP9CP59_9ACTN</name>
<evidence type="ECO:0000256" key="2">
    <source>
        <dbReference type="ARBA" id="ARBA00022692"/>
    </source>
</evidence>
<evidence type="ECO:0000313" key="9">
    <source>
        <dbReference type="EMBL" id="GAA4814530.1"/>
    </source>
</evidence>
<keyword evidence="6 7" id="KW-0961">Cell wall biogenesis/degradation</keyword>
<keyword evidence="1 7" id="KW-1003">Cell membrane</keyword>
<dbReference type="PANTHER" id="PTHR30518:SF2">
    <property type="entry name" value="ENDOLYTIC MUREIN TRANSGLYCOSYLASE"/>
    <property type="match status" value="1"/>
</dbReference>
<keyword evidence="10" id="KW-1185">Reference proteome</keyword>
<evidence type="ECO:0000256" key="5">
    <source>
        <dbReference type="ARBA" id="ARBA00023239"/>
    </source>
</evidence>
<evidence type="ECO:0000256" key="7">
    <source>
        <dbReference type="HAMAP-Rule" id="MF_02065"/>
    </source>
</evidence>
<proteinExistence type="inferred from homology"/>
<keyword evidence="3 7" id="KW-1133">Transmembrane helix</keyword>
<dbReference type="NCBIfam" id="TIGR00247">
    <property type="entry name" value="endolytic transglycosylase MltG"/>
    <property type="match status" value="1"/>
</dbReference>
<keyword evidence="2 7" id="KW-0812">Transmembrane</keyword>
<dbReference type="Gene3D" id="3.30.1490.480">
    <property type="entry name" value="Endolytic murein transglycosylase"/>
    <property type="match status" value="1"/>
</dbReference>
<evidence type="ECO:0000256" key="1">
    <source>
        <dbReference type="ARBA" id="ARBA00022475"/>
    </source>
</evidence>
<feature type="transmembrane region" description="Helical" evidence="7">
    <location>
        <begin position="94"/>
        <end position="115"/>
    </location>
</feature>
<keyword evidence="5 7" id="KW-0456">Lyase</keyword>
<dbReference type="HAMAP" id="MF_02065">
    <property type="entry name" value="MltG"/>
    <property type="match status" value="1"/>
</dbReference>
<keyword evidence="4 7" id="KW-0472">Membrane</keyword>
<feature type="compositionally biased region" description="Basic residues" evidence="8">
    <location>
        <begin position="65"/>
        <end position="89"/>
    </location>
</feature>
<feature type="region of interest" description="Disordered" evidence="8">
    <location>
        <begin position="1"/>
        <end position="89"/>
    </location>
</feature>
<dbReference type="Pfam" id="PF02618">
    <property type="entry name" value="YceG"/>
    <property type="match status" value="1"/>
</dbReference>
<reference evidence="10" key="1">
    <citation type="journal article" date="2019" name="Int. J. Syst. Evol. Microbiol.">
        <title>The Global Catalogue of Microorganisms (GCM) 10K type strain sequencing project: providing services to taxonomists for standard genome sequencing and annotation.</title>
        <authorList>
            <consortium name="The Broad Institute Genomics Platform"/>
            <consortium name="The Broad Institute Genome Sequencing Center for Infectious Disease"/>
            <person name="Wu L."/>
            <person name="Ma J."/>
        </authorList>
    </citation>
    <scope>NUCLEOTIDE SEQUENCE [LARGE SCALE GENOMIC DNA]</scope>
    <source>
        <strain evidence="10">JCM 18542</strain>
    </source>
</reference>